<dbReference type="RefSeq" id="WP_002593018.1">
    <property type="nucleotide sequence ID" value="NZ_KB851007.1"/>
</dbReference>
<dbReference type="EMBL" id="AGYR01000088">
    <property type="protein sequence ID" value="ENZ04812.1"/>
    <property type="molecule type" value="Genomic_DNA"/>
</dbReference>
<reference evidence="2 3" key="1">
    <citation type="submission" date="2013-01" db="EMBL/GenBank/DDBJ databases">
        <title>The Genome Sequence of Clostridium clostridioforme 90A8.</title>
        <authorList>
            <consortium name="The Broad Institute Genome Sequencing Platform"/>
            <person name="Earl A."/>
            <person name="Ward D."/>
            <person name="Feldgarden M."/>
            <person name="Gevers D."/>
            <person name="Courvalin P."/>
            <person name="Lambert T."/>
            <person name="Walker B."/>
            <person name="Young S.K."/>
            <person name="Zeng Q."/>
            <person name="Gargeya S."/>
            <person name="Fitzgerald M."/>
            <person name="Haas B."/>
            <person name="Abouelleil A."/>
            <person name="Alvarado L."/>
            <person name="Arachchi H.M."/>
            <person name="Berlin A.M."/>
            <person name="Chapman S.B."/>
            <person name="Dewar J."/>
            <person name="Goldberg J."/>
            <person name="Griggs A."/>
            <person name="Gujja S."/>
            <person name="Hansen M."/>
            <person name="Howarth C."/>
            <person name="Imamovic A."/>
            <person name="Larimer J."/>
            <person name="McCowan C."/>
            <person name="Murphy C."/>
            <person name="Neiman D."/>
            <person name="Pearson M."/>
            <person name="Priest M."/>
            <person name="Roberts A."/>
            <person name="Saif S."/>
            <person name="Shea T."/>
            <person name="Sisk P."/>
            <person name="Sykes S."/>
            <person name="Wortman J."/>
            <person name="Nusbaum C."/>
            <person name="Birren B."/>
        </authorList>
    </citation>
    <scope>NUCLEOTIDE SEQUENCE [LARGE SCALE GENOMIC DNA]</scope>
    <source>
        <strain evidence="2 3">90A8</strain>
    </source>
</reference>
<keyword evidence="1" id="KW-1133">Transmembrane helix</keyword>
<dbReference type="Proteomes" id="UP000013085">
    <property type="component" value="Unassembled WGS sequence"/>
</dbReference>
<organism evidence="2 3">
    <name type="scientific">[Clostridium] clostridioforme 90A8</name>
    <dbReference type="NCBI Taxonomy" id="999408"/>
    <lineage>
        <taxon>Bacteria</taxon>
        <taxon>Bacillati</taxon>
        <taxon>Bacillota</taxon>
        <taxon>Clostridia</taxon>
        <taxon>Lachnospirales</taxon>
        <taxon>Lachnospiraceae</taxon>
        <taxon>Enterocloster</taxon>
    </lineage>
</organism>
<dbReference type="PATRIC" id="fig|999408.3.peg.6248"/>
<evidence type="ECO:0000256" key="1">
    <source>
        <dbReference type="SAM" id="Phobius"/>
    </source>
</evidence>
<protein>
    <submittedName>
        <fullName evidence="2">Uncharacterized protein</fullName>
    </submittedName>
</protein>
<feature type="transmembrane region" description="Helical" evidence="1">
    <location>
        <begin position="6"/>
        <end position="22"/>
    </location>
</feature>
<evidence type="ECO:0000313" key="3">
    <source>
        <dbReference type="Proteomes" id="UP000013085"/>
    </source>
</evidence>
<name>A0A0E2H1B2_9FIRM</name>
<dbReference type="HOGENOM" id="CLU_166656_0_0_9"/>
<keyword evidence="1" id="KW-0472">Membrane</keyword>
<keyword evidence="1" id="KW-0812">Transmembrane</keyword>
<evidence type="ECO:0000313" key="2">
    <source>
        <dbReference type="EMBL" id="ENZ04812.1"/>
    </source>
</evidence>
<comment type="caution">
    <text evidence="2">The sequence shown here is derived from an EMBL/GenBank/DDBJ whole genome shotgun (WGS) entry which is preliminary data.</text>
</comment>
<gene>
    <name evidence="2" type="ORF">HMPREF1090_05837</name>
</gene>
<sequence>MNDAVTIGMAATAVGTVLWFLVKMMIDDFKRSVSGVGSKLDSTIARFDERVTKLEDKQEADIKAVQKELSSIKGDFATTFVLREDFFRSMNGVEDKMRSMDSKLDRLLVRQGGKADG</sequence>
<dbReference type="AlphaFoldDB" id="A0A0E2H1B2"/>
<proteinExistence type="predicted"/>
<accession>A0A0E2H1B2</accession>